<feature type="binding site" evidence="3">
    <location>
        <position position="202"/>
    </location>
    <ligand>
        <name>substrate</name>
    </ligand>
</feature>
<evidence type="ECO:0000313" key="5">
    <source>
        <dbReference type="EMBL" id="MBK3331671.1"/>
    </source>
</evidence>
<comment type="caution">
    <text evidence="5">The sequence shown here is derived from an EMBL/GenBank/DDBJ whole genome shotgun (WGS) entry which is preliminary data.</text>
</comment>
<keyword evidence="2 3" id="KW-0808">Transferase</keyword>
<dbReference type="Gene3D" id="3.40.50.1580">
    <property type="entry name" value="Nucleoside phosphorylase domain"/>
    <property type="match status" value="1"/>
</dbReference>
<dbReference type="PANTHER" id="PTHR42679">
    <property type="entry name" value="S-METHYL-5'-THIOADENOSINE PHOSPHORYLASE"/>
    <property type="match status" value="1"/>
</dbReference>
<dbReference type="HAMAP" id="MF_01963">
    <property type="entry name" value="MTAP"/>
    <property type="match status" value="1"/>
</dbReference>
<evidence type="ECO:0000256" key="1">
    <source>
        <dbReference type="ARBA" id="ARBA00022676"/>
    </source>
</evidence>
<keyword evidence="1 3" id="KW-0328">Glycosyltransferase</keyword>
<dbReference type="InterPro" id="IPR000845">
    <property type="entry name" value="Nucleoside_phosphorylase_d"/>
</dbReference>
<feature type="binding site" evidence="3">
    <location>
        <begin position="50"/>
        <end position="51"/>
    </location>
    <ligand>
        <name>phosphate</name>
        <dbReference type="ChEBI" id="CHEBI:43474"/>
    </ligand>
</feature>
<name>A0ABS1GFS5_9AQUI</name>
<feature type="domain" description="Nucleoside phosphorylase" evidence="4">
    <location>
        <begin position="3"/>
        <end position="261"/>
    </location>
</feature>
<dbReference type="NCBIfam" id="NF006599">
    <property type="entry name" value="PRK09136.1"/>
    <property type="match status" value="1"/>
</dbReference>
<dbReference type="CDD" id="cd09010">
    <property type="entry name" value="MTAP_SsMTAPII_like_MTIP"/>
    <property type="match status" value="1"/>
</dbReference>
<keyword evidence="3" id="KW-0660">Purine salvage</keyword>
<feature type="site" description="Important for substrate specificity" evidence="3">
    <location>
        <position position="184"/>
    </location>
</feature>
<dbReference type="RefSeq" id="WP_200673080.1">
    <property type="nucleotide sequence ID" value="NZ_JAACYA010000001.1"/>
</dbReference>
<dbReference type="GO" id="GO:0017061">
    <property type="term" value="F:S-methyl-5-thioadenosine phosphorylase activity"/>
    <property type="evidence" value="ECO:0007669"/>
    <property type="project" value="UniProtKB-EC"/>
</dbReference>
<comment type="catalytic activity">
    <reaction evidence="3">
        <text>a purine D-ribonucleoside + phosphate = a purine nucleobase + alpha-D-ribose 1-phosphate</text>
        <dbReference type="Rhea" id="RHEA:19805"/>
        <dbReference type="ChEBI" id="CHEBI:26386"/>
        <dbReference type="ChEBI" id="CHEBI:43474"/>
        <dbReference type="ChEBI" id="CHEBI:57720"/>
        <dbReference type="ChEBI" id="CHEBI:142355"/>
        <dbReference type="EC" id="2.4.2.1"/>
    </reaction>
</comment>
<dbReference type="EC" id="2.4.2.1" evidence="3"/>
<keyword evidence="6" id="KW-1185">Reference proteome</keyword>
<sequence length="280" mass="31285">MLGVLGGSGLYEIDGIEILEEKKLITPYGEPSDSYIVARYKGKNVVFLPRHGRGHKFPPHLINYRANIWGFRKLGVRKILSISAVGGINPLLRPGDFVISNQFVDFTKVRPVTFYEGVYTIHDEEDRTDDLVNEYLKNDRVVHIDVTQPFCPVMRGTLKNVLEDMKVRFHSTGTYGATEGPRLETAAEIKALSILGADIVGMTLVPEIVLARELSMHFASLNVVTNMAAGISENRLTSDEVIQMMREKNEEIKKVVLKFIESIPESFDCSCEDVLKGAAI</sequence>
<protein>
    <recommendedName>
        <fullName evidence="3">Probable 6-oxopurine nucleoside phosphorylase</fullName>
        <ecNumber evidence="3">2.4.2.1</ecNumber>
    </recommendedName>
    <alternativeName>
        <fullName evidence="3">Purine nucleoside phosphorylase</fullName>
        <shortName evidence="3">PNP</shortName>
    </alternativeName>
</protein>
<evidence type="ECO:0000259" key="4">
    <source>
        <dbReference type="Pfam" id="PF01048"/>
    </source>
</evidence>
<feature type="binding site" evidence="3">
    <location>
        <begin position="226"/>
        <end position="228"/>
    </location>
    <ligand>
        <name>substrate</name>
    </ligand>
</feature>
<proteinExistence type="inferred from homology"/>
<feature type="binding site" evidence="3">
    <location>
        <begin position="83"/>
        <end position="84"/>
    </location>
    <ligand>
        <name>phosphate</name>
        <dbReference type="ChEBI" id="CHEBI:43474"/>
    </ligand>
</feature>
<organism evidence="5 6">
    <name type="scientific">Persephonella atlantica</name>
    <dbReference type="NCBI Taxonomy" id="2699429"/>
    <lineage>
        <taxon>Bacteria</taxon>
        <taxon>Pseudomonadati</taxon>
        <taxon>Aquificota</taxon>
        <taxon>Aquificia</taxon>
        <taxon>Aquificales</taxon>
        <taxon>Hydrogenothermaceae</taxon>
        <taxon>Persephonella</taxon>
    </lineage>
</organism>
<dbReference type="SUPFAM" id="SSF53167">
    <property type="entry name" value="Purine and uridine phosphorylases"/>
    <property type="match status" value="1"/>
</dbReference>
<evidence type="ECO:0000313" key="6">
    <source>
        <dbReference type="Proteomes" id="UP000772812"/>
    </source>
</evidence>
<dbReference type="NCBIfam" id="TIGR01694">
    <property type="entry name" value="MTAP"/>
    <property type="match status" value="1"/>
</dbReference>
<comment type="subunit">
    <text evidence="3">Homohexamer. Dimer of a homotrimer.</text>
</comment>
<comment type="pathway">
    <text evidence="3">Purine metabolism; purine nucleoside salvage.</text>
</comment>
<feature type="binding site" evidence="3">
    <location>
        <position position="8"/>
    </location>
    <ligand>
        <name>phosphate</name>
        <dbReference type="ChEBI" id="CHEBI:43474"/>
    </ligand>
</feature>
<comment type="function">
    <text evidence="3">Purine nucleoside phosphorylase which is highly specific for 6-oxopurine nucleosides. Cleaves guanosine or inosine to respective bases and sugar-1-phosphate molecules. Involved in purine salvage.</text>
</comment>
<gene>
    <name evidence="5" type="primary">mtnP</name>
    <name evidence="5" type="ORF">GWK41_01160</name>
</gene>
<dbReference type="EMBL" id="JAACYA010000001">
    <property type="protein sequence ID" value="MBK3331671.1"/>
    <property type="molecule type" value="Genomic_DNA"/>
</dbReference>
<feature type="binding site" evidence="3">
    <location>
        <position position="203"/>
    </location>
    <ligand>
        <name>phosphate</name>
        <dbReference type="ChEBI" id="CHEBI:43474"/>
    </ligand>
</feature>
<evidence type="ECO:0000256" key="2">
    <source>
        <dbReference type="ARBA" id="ARBA00022679"/>
    </source>
</evidence>
<dbReference type="PANTHER" id="PTHR42679:SF2">
    <property type="entry name" value="S-METHYL-5'-THIOADENOSINE PHOSPHORYLASE"/>
    <property type="match status" value="1"/>
</dbReference>
<dbReference type="Proteomes" id="UP000772812">
    <property type="component" value="Unassembled WGS sequence"/>
</dbReference>
<reference evidence="5 6" key="1">
    <citation type="journal article" date="2021" name="Syst. Appl. Microbiol.">
        <title>Persephonella atlantica sp. nov.: How to adapt to physico-chemical gradients in high temperature hydrothermal habitats.</title>
        <authorList>
            <person name="Francois D.X."/>
            <person name="Godfroy A."/>
            <person name="Mathien C."/>
            <person name="Aube J."/>
            <person name="Cathalot C."/>
            <person name="Lesongeur F."/>
            <person name="L'Haridon S."/>
            <person name="Philippon X."/>
            <person name="Roussel E.G."/>
        </authorList>
    </citation>
    <scope>NUCLEOTIDE SEQUENCE [LARGE SCALE GENOMIC DNA]</scope>
    <source>
        <strain evidence="5 6">MO1340</strain>
    </source>
</reference>
<dbReference type="InterPro" id="IPR035994">
    <property type="entry name" value="Nucleoside_phosphorylase_sf"/>
</dbReference>
<dbReference type="InterPro" id="IPR010044">
    <property type="entry name" value="MTAP"/>
</dbReference>
<evidence type="ECO:0000256" key="3">
    <source>
        <dbReference type="HAMAP-Rule" id="MF_01963"/>
    </source>
</evidence>
<dbReference type="Pfam" id="PF01048">
    <property type="entry name" value="PNP_UDP_1"/>
    <property type="match status" value="1"/>
</dbReference>
<accession>A0ABS1GFS5</accession>
<comment type="similarity">
    <text evidence="3">Belongs to the PNP/MTAP phosphorylase family. MTAP subfamily.</text>
</comment>
<feature type="site" description="Important for substrate specificity" evidence="3">
    <location>
        <position position="238"/>
    </location>
</feature>
<comment type="miscellaneous">
    <text evidence="3">Although this enzyme belongs to the family of MTA phosphorylases based on sequence homology, it has been shown that conserved amino acid substitutions in the substrate binding pocket convert the substrate specificity of this enzyme from 6-aminopurines to 6-oxopurines.</text>
</comment>